<organism evidence="8 9">
    <name type="scientific">Vitis vinifera</name>
    <name type="common">Grape</name>
    <dbReference type="NCBI Taxonomy" id="29760"/>
    <lineage>
        <taxon>Eukaryota</taxon>
        <taxon>Viridiplantae</taxon>
        <taxon>Streptophyta</taxon>
        <taxon>Embryophyta</taxon>
        <taxon>Tracheophyta</taxon>
        <taxon>Spermatophyta</taxon>
        <taxon>Magnoliopsida</taxon>
        <taxon>eudicotyledons</taxon>
        <taxon>Gunneridae</taxon>
        <taxon>Pentapetalae</taxon>
        <taxon>rosids</taxon>
        <taxon>Vitales</taxon>
        <taxon>Vitaceae</taxon>
        <taxon>Viteae</taxon>
        <taxon>Vitis</taxon>
    </lineage>
</organism>
<keyword evidence="5" id="KW-0206">Cytoskeleton</keyword>
<dbReference type="Pfam" id="PF04130">
    <property type="entry name" value="GCP_C_terminal"/>
    <property type="match status" value="1"/>
</dbReference>
<evidence type="ECO:0000256" key="5">
    <source>
        <dbReference type="ARBA" id="ARBA00023212"/>
    </source>
</evidence>
<dbReference type="InterPro" id="IPR041470">
    <property type="entry name" value="GCP_N"/>
</dbReference>
<dbReference type="InterPro" id="IPR042241">
    <property type="entry name" value="GCP_C_sf"/>
</dbReference>
<dbReference type="PANTHER" id="PTHR19302:SF70">
    <property type="entry name" value="GAMMA-TUBULIN COMPLEX COMPONENT 6"/>
    <property type="match status" value="1"/>
</dbReference>
<comment type="subcellular location">
    <subcellularLocation>
        <location evidence="1">Cytoplasm</location>
        <location evidence="1">Cytoskeleton</location>
    </subcellularLocation>
</comment>
<dbReference type="PANTHER" id="PTHR19302">
    <property type="entry name" value="GAMMA TUBULIN COMPLEX PROTEIN"/>
    <property type="match status" value="1"/>
</dbReference>
<dbReference type="Proteomes" id="UP001227230">
    <property type="component" value="Chromosome 7"/>
</dbReference>
<evidence type="ECO:0000256" key="2">
    <source>
        <dbReference type="ARBA" id="ARBA00010337"/>
    </source>
</evidence>
<dbReference type="EMBL" id="CP126654">
    <property type="protein sequence ID" value="WJZ92228.1"/>
    <property type="molecule type" value="Genomic_DNA"/>
</dbReference>
<gene>
    <name evidence="8" type="ORF">VitviT2T_011238</name>
</gene>
<keyword evidence="3" id="KW-0963">Cytoplasm</keyword>
<dbReference type="InterPro" id="IPR007259">
    <property type="entry name" value="GCP"/>
</dbReference>
<name>A0ABY9CBV3_VITVI</name>
<evidence type="ECO:0000259" key="6">
    <source>
        <dbReference type="Pfam" id="PF04130"/>
    </source>
</evidence>
<keyword evidence="4" id="KW-0493">Microtubule</keyword>
<feature type="domain" description="Gamma tubulin complex component C-terminal" evidence="6">
    <location>
        <begin position="914"/>
        <end position="1230"/>
    </location>
</feature>
<evidence type="ECO:0000256" key="3">
    <source>
        <dbReference type="ARBA" id="ARBA00022490"/>
    </source>
</evidence>
<proteinExistence type="inferred from homology"/>
<reference evidence="8 9" key="1">
    <citation type="journal article" date="2023" name="Hortic Res">
        <title>The complete reference genome for grapevine (Vitis vinifera L.) genetics and breeding.</title>
        <authorList>
            <person name="Shi X."/>
            <person name="Cao S."/>
            <person name="Wang X."/>
            <person name="Huang S."/>
            <person name="Wang Y."/>
            <person name="Liu Z."/>
            <person name="Liu W."/>
            <person name="Leng X."/>
            <person name="Peng Y."/>
            <person name="Wang N."/>
            <person name="Wang Y."/>
            <person name="Ma Z."/>
            <person name="Xu X."/>
            <person name="Zhang F."/>
            <person name="Xue H."/>
            <person name="Zhong H."/>
            <person name="Wang Y."/>
            <person name="Zhang K."/>
            <person name="Velt A."/>
            <person name="Avia K."/>
            <person name="Holtgrawe D."/>
            <person name="Grimplet J."/>
            <person name="Matus J.T."/>
            <person name="Ware D."/>
            <person name="Wu X."/>
            <person name="Wang H."/>
            <person name="Liu C."/>
            <person name="Fang Y."/>
            <person name="Rustenholz C."/>
            <person name="Cheng Z."/>
            <person name="Xiao H."/>
            <person name="Zhou Y."/>
        </authorList>
    </citation>
    <scope>NUCLEOTIDE SEQUENCE [LARGE SCALE GENOMIC DNA]</scope>
    <source>
        <strain evidence="9">cv. Pinot noir / PN40024</strain>
        <tissue evidence="8">Leaf</tissue>
    </source>
</reference>
<evidence type="ECO:0000313" key="9">
    <source>
        <dbReference type="Proteomes" id="UP001227230"/>
    </source>
</evidence>
<dbReference type="Pfam" id="PF17681">
    <property type="entry name" value="GCP_N_terminal"/>
    <property type="match status" value="1"/>
</dbReference>
<protein>
    <recommendedName>
        <fullName evidence="10">Gamma-tubulin complex component 6</fullName>
    </recommendedName>
</protein>
<sequence length="1240" mass="139666">MATAWLLFEKLQLEDPWLPPKPWESISSESPSFQHQSSSSVSLYNTSTLSETSLVRLAMNALQGVNSALISIDKLSAAFCSHPADRTFHQIPSLWNWSLSTYALGNILRSIGCSGSVVFLLRKFVDYFLCTDLNLDGNLKKLLEIQNCGESEVEGHPHYSLVNQAFAVAVEKVLEGYMGALDTLYASISFRRLSKSVDMPFRMGSLTSVVHSELTLLEVYLHTKELRTQIQALGNVCNLPNIAPCSLESTFEDIISKASLEFCNFPRGGNLLTYLYTQLQVADPVHHVLLKYLFLQSCEPYCGFIRSWIYKAEISDPYREFIIEYADDQPPFTHGKAGVSVDFSSARIREQDGVAVPCFLKDLLVPLFRAGQQLQVLKKLLEICNYVATDDHTYEDILPCWRGFSSNHPSCASLLTFNKGNIEAMVLARNHFYERMQQKLENLSTKLETRYRQVVPAATASVFLDNNPGGLNIPLSFTLEDTLVSPCSAERRDSNGPVGTADSEACSTTDEFSSVMDALESSESASLNSSEEQNDFELPKSLVGLEQKYLSALCFVSPSISINNSLQKPPQSEKLYSTENKLHEICKSADSSEHFEYSHHNGAISSHIPVHFESEESNWSWMSEDQYAGNQHGSSWPLGGLLKNPFNDINKTNLPSSECGIKMSNRNVGVLKEEDISHFGKKIDTYNSLAVKANDKDQHENRTYASPNSFNSQSWNLKYHCNILSMNPMLTKSGFLHTMSNPGGRHSSDHGESFPFLDFSYVEDPLKLCVEKLNVSSGHGFGFGAGAESPSFTDSDASAISDMRNYHDKKDYNGDDTSIDNTKSYICSSLDVNQCNQEDVVSANVSGGSSWETLLASSGNAVNNSVGQHTLSLGGVFEMPLEFIINKCLLPEILLQYKYVSKLTIKLLEEGFDLQEHFLALRRYHFMELADWADLFIMSLWNHRWNVTEADQRLSEIQGLLELSLQRSSCERDLKKDKLFVYMKGHAMAPLSTFSTGVHSFSFLGLGYRVDWPISIILTPGALKIYADIFSFLIQVKLAAFSLTDVWCSLKDLMHLVSQNRHSSLHGQKIQHLHILIKTRHQVNHFVSTLQQYVQSHLSHVSWCRFLQSLNHKVKDMMDLESVHMTYLMDSLHVCFLSDATRSVATVIESILQCAVDFRFCLTGCTWEVKQDQGDVFSKLSQINITQVLAIKRAFDKNLKELYLCYLKSPKHGEFGLSRFWGYLNYNEYYSDANEIGKWW</sequence>
<evidence type="ECO:0008006" key="10">
    <source>
        <dbReference type="Google" id="ProtNLM"/>
    </source>
</evidence>
<comment type="similarity">
    <text evidence="2">Belongs to the TUBGCP family.</text>
</comment>
<evidence type="ECO:0000313" key="8">
    <source>
        <dbReference type="EMBL" id="WJZ92228.1"/>
    </source>
</evidence>
<accession>A0ABY9CBV3</accession>
<dbReference type="Gene3D" id="1.20.120.1900">
    <property type="entry name" value="Gamma-tubulin complex, C-terminal domain"/>
    <property type="match status" value="1"/>
</dbReference>
<evidence type="ECO:0000256" key="4">
    <source>
        <dbReference type="ARBA" id="ARBA00022701"/>
    </source>
</evidence>
<evidence type="ECO:0000259" key="7">
    <source>
        <dbReference type="Pfam" id="PF17681"/>
    </source>
</evidence>
<dbReference type="InterPro" id="IPR040457">
    <property type="entry name" value="GCP_C"/>
</dbReference>
<evidence type="ECO:0000256" key="1">
    <source>
        <dbReference type="ARBA" id="ARBA00004245"/>
    </source>
</evidence>
<keyword evidence="9" id="KW-1185">Reference proteome</keyword>
<feature type="domain" description="Gamma tubulin complex component protein N-terminal" evidence="7">
    <location>
        <begin position="59"/>
        <end position="386"/>
    </location>
</feature>